<protein>
    <recommendedName>
        <fullName evidence="3">DUF3189 family protein</fullName>
    </recommendedName>
</protein>
<keyword evidence="2" id="KW-1185">Reference proteome</keyword>
<gene>
    <name evidence="1" type="ORF">JOC73_000052</name>
</gene>
<organism evidence="1 2">
    <name type="scientific">Alkaliphilus hydrothermalis</name>
    <dbReference type="NCBI Taxonomy" id="1482730"/>
    <lineage>
        <taxon>Bacteria</taxon>
        <taxon>Bacillati</taxon>
        <taxon>Bacillota</taxon>
        <taxon>Clostridia</taxon>
        <taxon>Peptostreptococcales</taxon>
        <taxon>Natronincolaceae</taxon>
        <taxon>Alkaliphilus</taxon>
    </lineage>
</organism>
<evidence type="ECO:0000313" key="2">
    <source>
        <dbReference type="Proteomes" id="UP001314796"/>
    </source>
</evidence>
<dbReference type="Proteomes" id="UP001314796">
    <property type="component" value="Unassembled WGS sequence"/>
</dbReference>
<accession>A0ABS2NKS8</accession>
<evidence type="ECO:0008006" key="3">
    <source>
        <dbReference type="Google" id="ProtNLM"/>
    </source>
</evidence>
<reference evidence="1 2" key="1">
    <citation type="submission" date="2021-01" db="EMBL/GenBank/DDBJ databases">
        <title>Genomic Encyclopedia of Type Strains, Phase IV (KMG-IV): sequencing the most valuable type-strain genomes for metagenomic binning, comparative biology and taxonomic classification.</title>
        <authorList>
            <person name="Goeker M."/>
        </authorList>
    </citation>
    <scope>NUCLEOTIDE SEQUENCE [LARGE SCALE GENOMIC DNA]</scope>
    <source>
        <strain evidence="1 2">DSM 25890</strain>
    </source>
</reference>
<proteinExistence type="predicted"/>
<comment type="caution">
    <text evidence="1">The sequence shown here is derived from an EMBL/GenBank/DDBJ whole genome shotgun (WGS) entry which is preliminary data.</text>
</comment>
<name>A0ABS2NKS8_9FIRM</name>
<sequence>MHVIYHCVGGAHSSVLATAIHLNKLPMENKPTVDDILNIPYFDNMTIRDRGKIMFRGTDEMGNCIYNLSRQFVPHLAIPLIEDTWRLLNGHCDDLMIISTLSTVNFLMKLGGFTSRRMNWVRFGRPIVARGSLQAYFDVVKIVEETKTKLRQ</sequence>
<dbReference type="EMBL" id="JAFBEE010000001">
    <property type="protein sequence ID" value="MBM7613544.1"/>
    <property type="molecule type" value="Genomic_DNA"/>
</dbReference>
<dbReference type="InterPro" id="IPR021525">
    <property type="entry name" value="DUF3189"/>
</dbReference>
<evidence type="ECO:0000313" key="1">
    <source>
        <dbReference type="EMBL" id="MBM7613544.1"/>
    </source>
</evidence>
<dbReference type="Pfam" id="PF11385">
    <property type="entry name" value="DUF3189"/>
    <property type="match status" value="1"/>
</dbReference>